<dbReference type="OMA" id="NACKIEP"/>
<reference evidence="1 2" key="1">
    <citation type="journal article" date="2011" name="Genome Res.">
        <title>Phylogeny-wide analysis of social amoeba genomes highlights ancient origins for complex intercellular communication.</title>
        <authorList>
            <person name="Heidel A.J."/>
            <person name="Lawal H.M."/>
            <person name="Felder M."/>
            <person name="Schilde C."/>
            <person name="Helps N.R."/>
            <person name="Tunggal B."/>
            <person name="Rivero F."/>
            <person name="John U."/>
            <person name="Schleicher M."/>
            <person name="Eichinger L."/>
            <person name="Platzer M."/>
            <person name="Noegel A.A."/>
            <person name="Schaap P."/>
            <person name="Gloeckner G."/>
        </authorList>
    </citation>
    <scope>NUCLEOTIDE SEQUENCE [LARGE SCALE GENOMIC DNA]</scope>
    <source>
        <strain evidence="2">ATCC 26659 / Pp 5 / PN500</strain>
    </source>
</reference>
<dbReference type="PANTHER" id="PTHR32134:SF180">
    <property type="entry name" value="FNIP REPEAT-CONTAINING PROTEIN"/>
    <property type="match status" value="1"/>
</dbReference>
<dbReference type="InterPro" id="IPR008615">
    <property type="entry name" value="FNIP"/>
</dbReference>
<name>D3B8U4_HETP5</name>
<dbReference type="PANTHER" id="PTHR32134">
    <property type="entry name" value="FNIP REPEAT-CONTAINING PROTEIN"/>
    <property type="match status" value="1"/>
</dbReference>
<proteinExistence type="predicted"/>
<dbReference type="Proteomes" id="UP000001396">
    <property type="component" value="Unassembled WGS sequence"/>
</dbReference>
<evidence type="ECO:0000313" key="1">
    <source>
        <dbReference type="EMBL" id="EFA82462.1"/>
    </source>
</evidence>
<dbReference type="RefSeq" id="XP_020434579.1">
    <property type="nucleotide sequence ID" value="XM_020575784.1"/>
</dbReference>
<protein>
    <recommendedName>
        <fullName evidence="3">F-box domain-containing protein</fullName>
    </recommendedName>
</protein>
<dbReference type="AlphaFoldDB" id="D3B8U4"/>
<dbReference type="Pfam" id="PF05725">
    <property type="entry name" value="FNIP"/>
    <property type="match status" value="2"/>
</dbReference>
<evidence type="ECO:0008006" key="3">
    <source>
        <dbReference type="Google" id="ProtNLM"/>
    </source>
</evidence>
<dbReference type="InterPro" id="IPR051251">
    <property type="entry name" value="STK_FNIP-Repeat"/>
</dbReference>
<accession>D3B8U4</accession>
<gene>
    <name evidence="1" type="ORF">PPL_04887</name>
</gene>
<keyword evidence="2" id="KW-1185">Reference proteome</keyword>
<dbReference type="GeneID" id="31360374"/>
<dbReference type="EMBL" id="ADBJ01000020">
    <property type="protein sequence ID" value="EFA82462.1"/>
    <property type="molecule type" value="Genomic_DNA"/>
</dbReference>
<comment type="caution">
    <text evidence="1">The sequence shown here is derived from an EMBL/GenBank/DDBJ whole genome shotgun (WGS) entry which is preliminary data.</text>
</comment>
<evidence type="ECO:0000313" key="2">
    <source>
        <dbReference type="Proteomes" id="UP000001396"/>
    </source>
</evidence>
<sequence length="373" mass="43271">MLDNKYNKSILDLPYHILKDRIFHVENELEILDGICFSLTCKRFYMNRDRYLVFNYKYYPLKFIERVRDTASMKSYSHQYQQMIDSRLSDSQCQRMILFREKQEVSADIFSTYDYIEYYDENSEVAIPPNVHLPDSVTTLTFMMYDLNGQTIEPNTFPPAVKELDLSNLTNYKLTVGSIPSGVLELNLGKYHHVLEEGIVPHGVKRLTIASDHRNGKPLVAGSIPDSVEILHYSNACKIEPNMLPESIEILYLGFLYKHQLEHEVLPPRLKKFVWNSPINVDLEENILPPTISHFNVKKSVLYPEAIMPSETVETRLEIHLDLSYFKNNSLDDIPLAVQKFLVNTFTARRINDNTFLCLNRGRGGFTSDILTK</sequence>
<organism evidence="1 2">
    <name type="scientific">Heterostelium pallidum (strain ATCC 26659 / Pp 5 / PN500)</name>
    <name type="common">Cellular slime mold</name>
    <name type="synonym">Polysphondylium pallidum</name>
    <dbReference type="NCBI Taxonomy" id="670386"/>
    <lineage>
        <taxon>Eukaryota</taxon>
        <taxon>Amoebozoa</taxon>
        <taxon>Evosea</taxon>
        <taxon>Eumycetozoa</taxon>
        <taxon>Dictyostelia</taxon>
        <taxon>Acytosteliales</taxon>
        <taxon>Acytosteliaceae</taxon>
        <taxon>Heterostelium</taxon>
    </lineage>
</organism>
<dbReference type="InParanoid" id="D3B8U4"/>